<evidence type="ECO:0000256" key="7">
    <source>
        <dbReference type="ARBA" id="ARBA00023049"/>
    </source>
</evidence>
<keyword evidence="2 8" id="KW-0479">Metal-binding</keyword>
<evidence type="ECO:0000256" key="1">
    <source>
        <dbReference type="ARBA" id="ARBA00022670"/>
    </source>
</evidence>
<feature type="binding site" evidence="8">
    <location>
        <position position="201"/>
    </location>
    <ligand>
        <name>Zn(2+)</name>
        <dbReference type="ChEBI" id="CHEBI:29105"/>
        <note>catalytic</note>
    </ligand>
</feature>
<evidence type="ECO:0000259" key="9">
    <source>
        <dbReference type="Pfam" id="PF01435"/>
    </source>
</evidence>
<dbReference type="EC" id="3.4.-.-" evidence="8"/>
<reference evidence="10 11" key="1">
    <citation type="submission" date="2015-08" db="EMBL/GenBank/DDBJ databases">
        <title>Draft Genome Sequence of Pseudoalteromonas porphyrae UCD-SED14.</title>
        <authorList>
            <person name="Coil D.A."/>
            <person name="Jospin G."/>
            <person name="Lee R.D."/>
            <person name="Eisen J.A."/>
        </authorList>
    </citation>
    <scope>NUCLEOTIDE SEQUENCE [LARGE SCALE GENOMIC DNA]</scope>
    <source>
        <strain evidence="10 11">UCD-SED14</strain>
    </source>
</reference>
<dbReference type="HAMAP" id="MF_00997">
    <property type="entry name" value="Protease_BepA"/>
    <property type="match status" value="1"/>
</dbReference>
<dbReference type="GO" id="GO:0042597">
    <property type="term" value="C:periplasmic space"/>
    <property type="evidence" value="ECO:0007669"/>
    <property type="project" value="UniProtKB-SubCell"/>
</dbReference>
<dbReference type="EMBL" id="LHPH01000009">
    <property type="protein sequence ID" value="KPH63241.1"/>
    <property type="molecule type" value="Genomic_DNA"/>
</dbReference>
<feature type="domain" description="Peptidase M48" evidence="9">
    <location>
        <begin position="73"/>
        <end position="257"/>
    </location>
</feature>
<feature type="active site" description="Proton donor" evidence="8">
    <location>
        <position position="205"/>
    </location>
</feature>
<keyword evidence="5 8" id="KW-0378">Hydrolase</keyword>
<dbReference type="GO" id="GO:0004222">
    <property type="term" value="F:metalloendopeptidase activity"/>
    <property type="evidence" value="ECO:0007669"/>
    <property type="project" value="InterPro"/>
</dbReference>
<gene>
    <name evidence="10" type="ORF">ADS77_09880</name>
</gene>
<dbReference type="GO" id="GO:0016020">
    <property type="term" value="C:membrane"/>
    <property type="evidence" value="ECO:0007669"/>
    <property type="project" value="InterPro"/>
</dbReference>
<evidence type="ECO:0000313" key="10">
    <source>
        <dbReference type="EMBL" id="KPH63241.1"/>
    </source>
</evidence>
<dbReference type="GO" id="GO:0051603">
    <property type="term" value="P:proteolysis involved in protein catabolic process"/>
    <property type="evidence" value="ECO:0007669"/>
    <property type="project" value="TreeGrafter"/>
</dbReference>
<feature type="active site" evidence="8">
    <location>
        <position position="137"/>
    </location>
</feature>
<comment type="cofactor">
    <cofactor evidence="8">
        <name>Zn(2+)</name>
        <dbReference type="ChEBI" id="CHEBI:29105"/>
    </cofactor>
    <text evidence="8">Binds 1 zinc ion per subunit.</text>
</comment>
<comment type="subcellular location">
    <subcellularLocation>
        <location evidence="8">Periplasm</location>
    </subcellularLocation>
</comment>
<dbReference type="InterPro" id="IPR001915">
    <property type="entry name" value="Peptidase_M48"/>
</dbReference>
<dbReference type="InterPro" id="IPR030873">
    <property type="entry name" value="Protease_BepA"/>
</dbReference>
<evidence type="ECO:0000313" key="11">
    <source>
        <dbReference type="Proteomes" id="UP000037848"/>
    </source>
</evidence>
<protein>
    <recommendedName>
        <fullName evidence="8">Putative beta-barrel assembly-enhancing protease</fullName>
        <ecNumber evidence="8">3.4.-.-</ecNumber>
    </recommendedName>
</protein>
<dbReference type="PANTHER" id="PTHR22726:SF1">
    <property type="entry name" value="METALLOENDOPEPTIDASE OMA1, MITOCHONDRIAL"/>
    <property type="match status" value="1"/>
</dbReference>
<feature type="binding site" evidence="8">
    <location>
        <position position="136"/>
    </location>
    <ligand>
        <name>Zn(2+)</name>
        <dbReference type="ChEBI" id="CHEBI:29105"/>
        <note>catalytic</note>
    </ligand>
</feature>
<dbReference type="PATRIC" id="fig|187330.3.peg.4082"/>
<keyword evidence="4 8" id="KW-0574">Periplasm</keyword>
<dbReference type="PANTHER" id="PTHR22726">
    <property type="entry name" value="METALLOENDOPEPTIDASE OMA1"/>
    <property type="match status" value="1"/>
</dbReference>
<dbReference type="STRING" id="187330.AMS58_13055"/>
<keyword evidence="6 8" id="KW-0862">Zinc</keyword>
<dbReference type="Pfam" id="PF14559">
    <property type="entry name" value="TPR_19"/>
    <property type="match status" value="1"/>
</dbReference>
<dbReference type="Gene3D" id="3.30.2010.10">
    <property type="entry name" value="Metalloproteases ('zincins'), catalytic domain"/>
    <property type="match status" value="1"/>
</dbReference>
<proteinExistence type="inferred from homology"/>
<dbReference type="Gene3D" id="1.25.40.10">
    <property type="entry name" value="Tetratricopeptide repeat domain"/>
    <property type="match status" value="1"/>
</dbReference>
<comment type="function">
    <text evidence="8">Functions as both a chaperone and a metalloprotease. Maintains the integrity of the outer membrane by promoting either the assembly or the elimination of outer membrane proteins, depending on their folding state.</text>
</comment>
<evidence type="ECO:0000256" key="4">
    <source>
        <dbReference type="ARBA" id="ARBA00022764"/>
    </source>
</evidence>
<accession>A0A0N0LZS6</accession>
<organism evidence="10 11">
    <name type="scientific">Pseudoalteromonas porphyrae</name>
    <dbReference type="NCBI Taxonomy" id="187330"/>
    <lineage>
        <taxon>Bacteria</taxon>
        <taxon>Pseudomonadati</taxon>
        <taxon>Pseudomonadota</taxon>
        <taxon>Gammaproteobacteria</taxon>
        <taxon>Alteromonadales</taxon>
        <taxon>Pseudoalteromonadaceae</taxon>
        <taxon>Pseudoalteromonas</taxon>
    </lineage>
</organism>
<dbReference type="InterPro" id="IPR051156">
    <property type="entry name" value="Mito/Outer_Membr_Metalloprot"/>
</dbReference>
<evidence type="ECO:0000256" key="6">
    <source>
        <dbReference type="ARBA" id="ARBA00022833"/>
    </source>
</evidence>
<evidence type="ECO:0000256" key="2">
    <source>
        <dbReference type="ARBA" id="ARBA00022723"/>
    </source>
</evidence>
<keyword evidence="3 8" id="KW-0732">Signal</keyword>
<dbReference type="Pfam" id="PF01435">
    <property type="entry name" value="Peptidase_M48"/>
    <property type="match status" value="1"/>
</dbReference>
<sequence>MQLKSVFITLFSAFLTFSILISEPLKAQTSFKLPDLGTSALQALPLEKEQAIGAVMMMQIRGSSPVVSDPVLDEYLTTIGRKLVASASDVRFPFSFFWINNPEINAFAFYGGHVGVHTGLIAQSDNESQFASVLGHEIAHVTQRHLARRIQQQQDNSALTIAGMIAGILATVVSPDAGLAIISANQTQAAFSQLTHSRSAEQEADRIGMQTLNNAGFDPYASSEFLTKLAAQIRYKYKPPAFLLTHPLPESRVSDVRLRAQQFDKRQLPDSLNFNLAKSRAIARYQYEPVAAENLFRKLLRENSFYNTAALNYGLGISLLDQKKLAEAAPILNELLASDPKNLFYIDTYTDLLIAQEKAADAVKYLAPLHQNRPNNQVITLNYANAAIEAKQYDVAERILKSFLLEKPNHNLGKQLITDTFKKQDNLAAYHEANADVYVQYGAYLKAADEVQKALNFVKPEELNKQQRLKALLTQYRQMQKELARL</sequence>
<evidence type="ECO:0000256" key="5">
    <source>
        <dbReference type="ARBA" id="ARBA00022801"/>
    </source>
</evidence>
<keyword evidence="11" id="KW-1185">Reference proteome</keyword>
<dbReference type="InterPro" id="IPR011990">
    <property type="entry name" value="TPR-like_helical_dom_sf"/>
</dbReference>
<evidence type="ECO:0000256" key="3">
    <source>
        <dbReference type="ARBA" id="ARBA00022729"/>
    </source>
</evidence>
<keyword evidence="7 8" id="KW-0482">Metalloprotease</keyword>
<comment type="similarity">
    <text evidence="8">Belongs to the peptidase M48 family. BepA subfamily.</text>
</comment>
<dbReference type="GO" id="GO:0008270">
    <property type="term" value="F:zinc ion binding"/>
    <property type="evidence" value="ECO:0007669"/>
    <property type="project" value="UniProtKB-UniRule"/>
</dbReference>
<comment type="caution">
    <text evidence="10">The sequence shown here is derived from an EMBL/GenBank/DDBJ whole genome shotgun (WGS) entry which is preliminary data.</text>
</comment>
<feature type="binding site" evidence="8">
    <location>
        <position position="140"/>
    </location>
    <ligand>
        <name>Zn(2+)</name>
        <dbReference type="ChEBI" id="CHEBI:29105"/>
        <note>catalytic</note>
    </ligand>
</feature>
<name>A0A0N0LZS6_9GAMM</name>
<keyword evidence="1 8" id="KW-0645">Protease</keyword>
<dbReference type="RefSeq" id="WP_054205476.1">
    <property type="nucleotide sequence ID" value="NZ_LHPH01000009.1"/>
</dbReference>
<dbReference type="Proteomes" id="UP000037848">
    <property type="component" value="Unassembled WGS sequence"/>
</dbReference>
<dbReference type="AlphaFoldDB" id="A0A0N0LZS6"/>
<evidence type="ECO:0000256" key="8">
    <source>
        <dbReference type="HAMAP-Rule" id="MF_00997"/>
    </source>
</evidence>
<dbReference type="SUPFAM" id="SSF48452">
    <property type="entry name" value="TPR-like"/>
    <property type="match status" value="1"/>
</dbReference>
<dbReference type="OrthoDB" id="9810445at2"/>